<protein>
    <submittedName>
        <fullName evidence="6">Chorismate binding enzyme family protein</fullName>
    </submittedName>
</protein>
<keyword evidence="4" id="KW-0456">Lyase</keyword>
<dbReference type="InterPro" id="IPR015890">
    <property type="entry name" value="Chorismate_C"/>
</dbReference>
<sequence>MRLDEGPRGLYSGSVVMFSADGGLDAALTLRAAYERDGRTWLQAGAGIIEASQPEREFEETCEKLSALAPYLVERR</sequence>
<dbReference type="GO" id="GO:0046872">
    <property type="term" value="F:metal ion binding"/>
    <property type="evidence" value="ECO:0007669"/>
    <property type="project" value="UniProtKB-KW"/>
</dbReference>
<accession>A0A1V3XJT2</accession>
<comment type="cofactor">
    <cofactor evidence="1">
        <name>Mg(2+)</name>
        <dbReference type="ChEBI" id="CHEBI:18420"/>
    </cofactor>
</comment>
<organism evidence="6 7">
    <name type="scientific">Mycobacterium kansasii</name>
    <dbReference type="NCBI Taxonomy" id="1768"/>
    <lineage>
        <taxon>Bacteria</taxon>
        <taxon>Bacillati</taxon>
        <taxon>Actinomycetota</taxon>
        <taxon>Actinomycetes</taxon>
        <taxon>Mycobacteriales</taxon>
        <taxon>Mycobacteriaceae</taxon>
        <taxon>Mycobacterium</taxon>
    </lineage>
</organism>
<comment type="caution">
    <text evidence="6">The sequence shown here is derived from an EMBL/GenBank/DDBJ whole genome shotgun (WGS) entry which is preliminary data.</text>
</comment>
<dbReference type="Pfam" id="PF00425">
    <property type="entry name" value="Chorismate_bind"/>
    <property type="match status" value="1"/>
</dbReference>
<evidence type="ECO:0000256" key="3">
    <source>
        <dbReference type="ARBA" id="ARBA00022842"/>
    </source>
</evidence>
<dbReference type="PANTHER" id="PTHR11236">
    <property type="entry name" value="AMINOBENZOATE/ANTHRANILATE SYNTHASE"/>
    <property type="match status" value="1"/>
</dbReference>
<dbReference type="GO" id="GO:0016829">
    <property type="term" value="F:lyase activity"/>
    <property type="evidence" value="ECO:0007669"/>
    <property type="project" value="UniProtKB-KW"/>
</dbReference>
<proteinExistence type="predicted"/>
<keyword evidence="2" id="KW-0479">Metal-binding</keyword>
<dbReference type="Proteomes" id="UP000189229">
    <property type="component" value="Unassembled WGS sequence"/>
</dbReference>
<dbReference type="GO" id="GO:0000162">
    <property type="term" value="P:L-tryptophan biosynthetic process"/>
    <property type="evidence" value="ECO:0007669"/>
    <property type="project" value="TreeGrafter"/>
</dbReference>
<evidence type="ECO:0000256" key="4">
    <source>
        <dbReference type="ARBA" id="ARBA00023239"/>
    </source>
</evidence>
<reference evidence="6 7" key="1">
    <citation type="submission" date="2017-02" db="EMBL/GenBank/DDBJ databases">
        <title>Complete genome sequences of Mycobacterium kansasii strains isolated from rhesus macaques.</title>
        <authorList>
            <person name="Panda A."/>
            <person name="Nagaraj S."/>
            <person name="Zhao X."/>
            <person name="Tettelin H."/>
            <person name="Detolla L.J."/>
        </authorList>
    </citation>
    <scope>NUCLEOTIDE SEQUENCE [LARGE SCALE GENOMIC DNA]</scope>
    <source>
        <strain evidence="6 7">11-3813</strain>
    </source>
</reference>
<evidence type="ECO:0000256" key="2">
    <source>
        <dbReference type="ARBA" id="ARBA00022723"/>
    </source>
</evidence>
<dbReference type="AlphaFoldDB" id="A0A1V3XJT2"/>
<dbReference type="EMBL" id="MVBM01000002">
    <property type="protein sequence ID" value="OOK79474.1"/>
    <property type="molecule type" value="Genomic_DNA"/>
</dbReference>
<dbReference type="Gene3D" id="3.60.120.10">
    <property type="entry name" value="Anthranilate synthase"/>
    <property type="match status" value="1"/>
</dbReference>
<dbReference type="PANTHER" id="PTHR11236:SF48">
    <property type="entry name" value="ISOCHORISMATE SYNTHASE MENF"/>
    <property type="match status" value="1"/>
</dbReference>
<evidence type="ECO:0000256" key="1">
    <source>
        <dbReference type="ARBA" id="ARBA00001946"/>
    </source>
</evidence>
<keyword evidence="3" id="KW-0460">Magnesium</keyword>
<evidence type="ECO:0000313" key="6">
    <source>
        <dbReference type="EMBL" id="OOK79474.1"/>
    </source>
</evidence>
<name>A0A1V3XJT2_MYCKA</name>
<dbReference type="InterPro" id="IPR019999">
    <property type="entry name" value="Anth_synth_I-like"/>
</dbReference>
<gene>
    <name evidence="6" type="ORF">BZL30_1678</name>
</gene>
<evidence type="ECO:0000313" key="7">
    <source>
        <dbReference type="Proteomes" id="UP000189229"/>
    </source>
</evidence>
<dbReference type="InterPro" id="IPR005801">
    <property type="entry name" value="ADC_synthase"/>
</dbReference>
<evidence type="ECO:0000259" key="5">
    <source>
        <dbReference type="Pfam" id="PF00425"/>
    </source>
</evidence>
<dbReference type="SUPFAM" id="SSF56322">
    <property type="entry name" value="ADC synthase"/>
    <property type="match status" value="1"/>
</dbReference>
<feature type="domain" description="Chorismate-utilising enzyme C-terminal" evidence="5">
    <location>
        <begin position="2"/>
        <end position="64"/>
    </location>
</feature>